<feature type="transmembrane region" description="Helical" evidence="2">
    <location>
        <begin position="37"/>
        <end position="57"/>
    </location>
</feature>
<feature type="region of interest" description="Disordered" evidence="1">
    <location>
        <begin position="62"/>
        <end position="110"/>
    </location>
</feature>
<accession>A0ABQ8WR19</accession>
<evidence type="ECO:0000256" key="1">
    <source>
        <dbReference type="SAM" id="MobiDB-lite"/>
    </source>
</evidence>
<keyword evidence="2" id="KW-0812">Transmembrane</keyword>
<feature type="compositionally biased region" description="Basic and acidic residues" evidence="1">
    <location>
        <begin position="77"/>
        <end position="89"/>
    </location>
</feature>
<keyword evidence="4" id="KW-1185">Reference proteome</keyword>
<dbReference type="Proteomes" id="UP001220256">
    <property type="component" value="Unassembled WGS sequence"/>
</dbReference>
<evidence type="ECO:0000256" key="2">
    <source>
        <dbReference type="SAM" id="Phobius"/>
    </source>
</evidence>
<feature type="region of interest" description="Disordered" evidence="1">
    <location>
        <begin position="1"/>
        <end position="28"/>
    </location>
</feature>
<dbReference type="EMBL" id="JAPVEB010000002">
    <property type="protein sequence ID" value="KAJ5274789.1"/>
    <property type="molecule type" value="Genomic_DNA"/>
</dbReference>
<keyword evidence="2" id="KW-1133">Transmembrane helix</keyword>
<keyword evidence="2" id="KW-0472">Membrane</keyword>
<gene>
    <name evidence="3" type="ORF">N7505_003334</name>
</gene>
<name>A0ABQ8WR19_PENCH</name>
<feature type="compositionally biased region" description="Low complexity" evidence="1">
    <location>
        <begin position="10"/>
        <end position="25"/>
    </location>
</feature>
<evidence type="ECO:0000313" key="3">
    <source>
        <dbReference type="EMBL" id="KAJ5274789.1"/>
    </source>
</evidence>
<proteinExistence type="predicted"/>
<sequence>MCPPAPTPPTSATQPSSSPSASGTSESIGQQLVSTPGFWALLIFLAVCLAGAGYLLWRRRASKGQDPENIPPDDVSAAEKAEKIPEGDSLKVPPPPVTTEDPKTPAPSKMVKLLGSGEVASATSSTRNLAHAAKEGLIDPPAGLTGLVF</sequence>
<evidence type="ECO:0000313" key="4">
    <source>
        <dbReference type="Proteomes" id="UP001220256"/>
    </source>
</evidence>
<reference evidence="3 4" key="1">
    <citation type="journal article" date="2023" name="IMA Fungus">
        <title>Comparative genomic study of the Penicillium genus elucidates a diverse pangenome and 15 lateral gene transfer events.</title>
        <authorList>
            <person name="Petersen C."/>
            <person name="Sorensen T."/>
            <person name="Nielsen M.R."/>
            <person name="Sondergaard T.E."/>
            <person name="Sorensen J.L."/>
            <person name="Fitzpatrick D.A."/>
            <person name="Frisvad J.C."/>
            <person name="Nielsen K.L."/>
        </authorList>
    </citation>
    <scope>NUCLEOTIDE SEQUENCE [LARGE SCALE GENOMIC DNA]</scope>
    <source>
        <strain evidence="3 4">IBT 3361</strain>
    </source>
</reference>
<protein>
    <submittedName>
        <fullName evidence="3">Uncharacterized protein</fullName>
    </submittedName>
</protein>
<organism evidence="3 4">
    <name type="scientific">Penicillium chrysogenum</name>
    <name type="common">Penicillium notatum</name>
    <dbReference type="NCBI Taxonomy" id="5076"/>
    <lineage>
        <taxon>Eukaryota</taxon>
        <taxon>Fungi</taxon>
        <taxon>Dikarya</taxon>
        <taxon>Ascomycota</taxon>
        <taxon>Pezizomycotina</taxon>
        <taxon>Eurotiomycetes</taxon>
        <taxon>Eurotiomycetidae</taxon>
        <taxon>Eurotiales</taxon>
        <taxon>Aspergillaceae</taxon>
        <taxon>Penicillium</taxon>
        <taxon>Penicillium chrysogenum species complex</taxon>
    </lineage>
</organism>
<comment type="caution">
    <text evidence="3">The sequence shown here is derived from an EMBL/GenBank/DDBJ whole genome shotgun (WGS) entry which is preliminary data.</text>
</comment>